<dbReference type="AlphaFoldDB" id="A0AA88M8D4"/>
<evidence type="ECO:0000313" key="2">
    <source>
        <dbReference type="EMBL" id="KAK2830802.1"/>
    </source>
</evidence>
<feature type="compositionally biased region" description="Basic and acidic residues" evidence="1">
    <location>
        <begin position="26"/>
        <end position="43"/>
    </location>
</feature>
<name>A0AA88M8D4_CHASR</name>
<reference evidence="2" key="1">
    <citation type="submission" date="2023-07" db="EMBL/GenBank/DDBJ databases">
        <title>Chromosome-level Genome Assembly of Striped Snakehead (Channa striata).</title>
        <authorList>
            <person name="Liu H."/>
        </authorList>
    </citation>
    <scope>NUCLEOTIDE SEQUENCE</scope>
    <source>
        <strain evidence="2">Gz</strain>
        <tissue evidence="2">Muscle</tissue>
    </source>
</reference>
<feature type="compositionally biased region" description="Polar residues" evidence="1">
    <location>
        <begin position="81"/>
        <end position="90"/>
    </location>
</feature>
<accession>A0AA88M8D4</accession>
<evidence type="ECO:0000256" key="1">
    <source>
        <dbReference type="SAM" id="MobiDB-lite"/>
    </source>
</evidence>
<comment type="caution">
    <text evidence="2">The sequence shown here is derived from an EMBL/GenBank/DDBJ whole genome shotgun (WGS) entry which is preliminary data.</text>
</comment>
<evidence type="ECO:0000313" key="3">
    <source>
        <dbReference type="Proteomes" id="UP001187415"/>
    </source>
</evidence>
<organism evidence="2 3">
    <name type="scientific">Channa striata</name>
    <name type="common">Snakehead murrel</name>
    <name type="synonym">Ophicephalus striatus</name>
    <dbReference type="NCBI Taxonomy" id="64152"/>
    <lineage>
        <taxon>Eukaryota</taxon>
        <taxon>Metazoa</taxon>
        <taxon>Chordata</taxon>
        <taxon>Craniata</taxon>
        <taxon>Vertebrata</taxon>
        <taxon>Euteleostomi</taxon>
        <taxon>Actinopterygii</taxon>
        <taxon>Neopterygii</taxon>
        <taxon>Teleostei</taxon>
        <taxon>Neoteleostei</taxon>
        <taxon>Acanthomorphata</taxon>
        <taxon>Anabantaria</taxon>
        <taxon>Anabantiformes</taxon>
        <taxon>Channoidei</taxon>
        <taxon>Channidae</taxon>
        <taxon>Channa</taxon>
    </lineage>
</organism>
<protein>
    <submittedName>
        <fullName evidence="2">Uncharacterized protein</fullName>
    </submittedName>
</protein>
<gene>
    <name evidence="2" type="ORF">Q5P01_018733</name>
</gene>
<proteinExistence type="predicted"/>
<keyword evidence="3" id="KW-1185">Reference proteome</keyword>
<sequence>MGGHGSVISVELEADGDGRSPLVADRTPRWIKPEVVGDERNPLEIEPEADVDERSPPVTGQSAELEVGNNGRIRLADGVRDSSSPGNRLSEQMPDKRWTTSAQGQEPNEPPLTLAREPELDEPQTSSAQEQDLVRGLCSPLPPGNKL</sequence>
<dbReference type="Proteomes" id="UP001187415">
    <property type="component" value="Unassembled WGS sequence"/>
</dbReference>
<dbReference type="EMBL" id="JAUPFM010000014">
    <property type="protein sequence ID" value="KAK2830802.1"/>
    <property type="molecule type" value="Genomic_DNA"/>
</dbReference>
<feature type="region of interest" description="Disordered" evidence="1">
    <location>
        <begin position="1"/>
        <end position="147"/>
    </location>
</feature>